<dbReference type="PANTHER" id="PTHR31286:SF173">
    <property type="entry name" value="DUF4283 DOMAIN-CONTAINING PROTEIN"/>
    <property type="match status" value="1"/>
</dbReference>
<feature type="compositionally biased region" description="Polar residues" evidence="2">
    <location>
        <begin position="307"/>
        <end position="316"/>
    </location>
</feature>
<evidence type="ECO:0000256" key="1">
    <source>
        <dbReference type="PROSITE-ProRule" id="PRU00047"/>
    </source>
</evidence>
<feature type="compositionally biased region" description="Basic and acidic residues" evidence="2">
    <location>
        <begin position="268"/>
        <end position="287"/>
    </location>
</feature>
<keyword evidence="1" id="KW-0862">Zinc</keyword>
<gene>
    <name evidence="4" type="ORF">V6N11_026335</name>
</gene>
<feature type="region of interest" description="Disordered" evidence="2">
    <location>
        <begin position="266"/>
        <end position="323"/>
    </location>
</feature>
<keyword evidence="1" id="KW-0479">Metal-binding</keyword>
<feature type="domain" description="CCHC-type" evidence="3">
    <location>
        <begin position="249"/>
        <end position="263"/>
    </location>
</feature>
<keyword evidence="5" id="KW-1185">Reference proteome</keyword>
<name>A0ABR2SW86_9ROSI</name>
<sequence length="490" mass="54329">MMNDNRNPMKARRQDDDPPNEGGSTAPGFVSPTVSMDSRQPEDDSFDDDDIEILEGDSVRTIVDGMISIQFLERVQSLAAKCLDQTTVLKLLGRRIGYTTLKNKIHDLWKPKREIKLMDNENGYFLATFRSHDDYLSVLADGPWTIFGHYLTVEPWLSDFSPEQSYPSKVIAWLRLPGLPATLYKRSLIEEIGSCIGPVIRIDYQTESGCRGRFARMALRLDLNKPLVSKLLINGQMQVVEYESLPTICFTCGKYGHVSEFCPGSSSAHEHFNPHSESATKKNDSTKEAFGPWMLVEKRQRRPTRKPSASNFQQHVGPSIGSRFDPISDALADTIESETVVEPVPATGLVSHDTAQNHKGKSTAAVKKQRAIPIRKPLAVTLNDFPIAVKSATKASSSHTVRMRDHSSTLDKARHSSIVISENSDPNLQLFVIVHSDTSGYSNPAILGKPPDHRKVPNAELSPTDLCQVKTNTVASVDPRVAAHESAMLE</sequence>
<dbReference type="EMBL" id="JBBPBN010000011">
    <property type="protein sequence ID" value="KAK9029214.1"/>
    <property type="molecule type" value="Genomic_DNA"/>
</dbReference>
<accession>A0ABR2SW86</accession>
<reference evidence="4 5" key="1">
    <citation type="journal article" date="2024" name="G3 (Bethesda)">
        <title>Genome assembly of Hibiscus sabdariffa L. provides insights into metabolisms of medicinal natural products.</title>
        <authorList>
            <person name="Kim T."/>
        </authorList>
    </citation>
    <scope>NUCLEOTIDE SEQUENCE [LARGE SCALE GENOMIC DNA]</scope>
    <source>
        <strain evidence="4">TK-2024</strain>
        <tissue evidence="4">Old leaves</tissue>
    </source>
</reference>
<dbReference type="Proteomes" id="UP001396334">
    <property type="component" value="Unassembled WGS sequence"/>
</dbReference>
<dbReference type="InterPro" id="IPR025558">
    <property type="entry name" value="DUF4283"/>
</dbReference>
<keyword evidence="1" id="KW-0863">Zinc-finger</keyword>
<dbReference type="InterPro" id="IPR001878">
    <property type="entry name" value="Znf_CCHC"/>
</dbReference>
<dbReference type="InterPro" id="IPR040256">
    <property type="entry name" value="At4g02000-like"/>
</dbReference>
<evidence type="ECO:0000256" key="2">
    <source>
        <dbReference type="SAM" id="MobiDB-lite"/>
    </source>
</evidence>
<comment type="caution">
    <text evidence="4">The sequence shown here is derived from an EMBL/GenBank/DDBJ whole genome shotgun (WGS) entry which is preliminary data.</text>
</comment>
<evidence type="ECO:0000313" key="5">
    <source>
        <dbReference type="Proteomes" id="UP001396334"/>
    </source>
</evidence>
<protein>
    <recommendedName>
        <fullName evidence="3">CCHC-type domain-containing protein</fullName>
    </recommendedName>
</protein>
<evidence type="ECO:0000313" key="4">
    <source>
        <dbReference type="EMBL" id="KAK9029214.1"/>
    </source>
</evidence>
<dbReference type="PANTHER" id="PTHR31286">
    <property type="entry name" value="GLYCINE-RICH CELL WALL STRUCTURAL PROTEIN 1.8-LIKE"/>
    <property type="match status" value="1"/>
</dbReference>
<feature type="region of interest" description="Disordered" evidence="2">
    <location>
        <begin position="1"/>
        <end position="49"/>
    </location>
</feature>
<dbReference type="PROSITE" id="PS50158">
    <property type="entry name" value="ZF_CCHC"/>
    <property type="match status" value="1"/>
</dbReference>
<proteinExistence type="predicted"/>
<organism evidence="4 5">
    <name type="scientific">Hibiscus sabdariffa</name>
    <name type="common">roselle</name>
    <dbReference type="NCBI Taxonomy" id="183260"/>
    <lineage>
        <taxon>Eukaryota</taxon>
        <taxon>Viridiplantae</taxon>
        <taxon>Streptophyta</taxon>
        <taxon>Embryophyta</taxon>
        <taxon>Tracheophyta</taxon>
        <taxon>Spermatophyta</taxon>
        <taxon>Magnoliopsida</taxon>
        <taxon>eudicotyledons</taxon>
        <taxon>Gunneridae</taxon>
        <taxon>Pentapetalae</taxon>
        <taxon>rosids</taxon>
        <taxon>malvids</taxon>
        <taxon>Malvales</taxon>
        <taxon>Malvaceae</taxon>
        <taxon>Malvoideae</taxon>
        <taxon>Hibiscus</taxon>
    </lineage>
</organism>
<evidence type="ECO:0000259" key="3">
    <source>
        <dbReference type="PROSITE" id="PS50158"/>
    </source>
</evidence>
<dbReference type="Pfam" id="PF14111">
    <property type="entry name" value="DUF4283"/>
    <property type="match status" value="1"/>
</dbReference>